<reference evidence="2" key="1">
    <citation type="journal article" date="2025" name="Aquaculture">
        <title>Assessment of the bioflocculant production and safety properties of Metabacillus hrfriensis sp. nov. based on phenotypic and whole-genome sequencing analysis.</title>
        <authorList>
            <person name="Zhang R."/>
            <person name="Zhao Z."/>
            <person name="Luo L."/>
            <person name="Wang S."/>
            <person name="Guo K."/>
            <person name="Xu W."/>
        </authorList>
    </citation>
    <scope>NUCLEOTIDE SEQUENCE [LARGE SCALE GENOMIC DNA]</scope>
    <source>
        <strain evidence="2">CT-WN-B3</strain>
    </source>
</reference>
<accession>A0ACD4RB77</accession>
<name>A0ACD4RB77_9BACI</name>
<keyword evidence="2" id="KW-1185">Reference proteome</keyword>
<evidence type="ECO:0000313" key="1">
    <source>
        <dbReference type="EMBL" id="WHZ57755.1"/>
    </source>
</evidence>
<dbReference type="EMBL" id="CP126116">
    <property type="protein sequence ID" value="WHZ57755.1"/>
    <property type="molecule type" value="Genomic_DNA"/>
</dbReference>
<evidence type="ECO:0000313" key="2">
    <source>
        <dbReference type="Proteomes" id="UP001226091"/>
    </source>
</evidence>
<sequence>MKEIGGEKITASNDKSFNLFRRLFQFLKSDPCLHSEVIEGDNIQLDFTKAKLVRGNHITIGENCEIGMIEYTGTLEVHPKASVQESNKINKTSPQIPCGDALFIYCASF</sequence>
<gene>
    <name evidence="1" type="ORF">QLQ22_24480</name>
</gene>
<organism evidence="1 2">
    <name type="scientific">Metabacillus hrfriensis</name>
    <dbReference type="NCBI Taxonomy" id="3048891"/>
    <lineage>
        <taxon>Bacteria</taxon>
        <taxon>Bacillati</taxon>
        <taxon>Bacillota</taxon>
        <taxon>Bacilli</taxon>
        <taxon>Bacillales</taxon>
        <taxon>Bacillaceae</taxon>
        <taxon>Metabacillus</taxon>
    </lineage>
</organism>
<proteinExistence type="predicted"/>
<protein>
    <submittedName>
        <fullName evidence="1">Uncharacterized protein</fullName>
    </submittedName>
</protein>
<dbReference type="Proteomes" id="UP001226091">
    <property type="component" value="Chromosome"/>
</dbReference>